<dbReference type="AlphaFoldDB" id="A0A7M7G6U0"/>
<gene>
    <name evidence="3" type="primary">100121231</name>
</gene>
<dbReference type="InParanoid" id="A0A7M7G6U0"/>
<dbReference type="Proteomes" id="UP000002358">
    <property type="component" value="Chromosome 2"/>
</dbReference>
<accession>A0A7M7G6U0</accession>
<dbReference type="OMA" id="HRHQIIT"/>
<evidence type="ECO:0000313" key="4">
    <source>
        <dbReference type="Proteomes" id="UP000002358"/>
    </source>
</evidence>
<feature type="chain" id="PRO_5029707043" evidence="2">
    <location>
        <begin position="23"/>
        <end position="316"/>
    </location>
</feature>
<feature type="region of interest" description="Disordered" evidence="1">
    <location>
        <begin position="153"/>
        <end position="192"/>
    </location>
</feature>
<dbReference type="KEGG" id="nvi:100121231"/>
<name>A0A7M7G6U0_NASVI</name>
<organism evidence="3 4">
    <name type="scientific">Nasonia vitripennis</name>
    <name type="common">Parasitic wasp</name>
    <dbReference type="NCBI Taxonomy" id="7425"/>
    <lineage>
        <taxon>Eukaryota</taxon>
        <taxon>Metazoa</taxon>
        <taxon>Ecdysozoa</taxon>
        <taxon>Arthropoda</taxon>
        <taxon>Hexapoda</taxon>
        <taxon>Insecta</taxon>
        <taxon>Pterygota</taxon>
        <taxon>Neoptera</taxon>
        <taxon>Endopterygota</taxon>
        <taxon>Hymenoptera</taxon>
        <taxon>Apocrita</taxon>
        <taxon>Proctotrupomorpha</taxon>
        <taxon>Chalcidoidea</taxon>
        <taxon>Pteromalidae</taxon>
        <taxon>Pteromalinae</taxon>
        <taxon>Nasonia</taxon>
    </lineage>
</organism>
<feature type="signal peptide" evidence="2">
    <location>
        <begin position="1"/>
        <end position="22"/>
    </location>
</feature>
<evidence type="ECO:0000256" key="2">
    <source>
        <dbReference type="SAM" id="SignalP"/>
    </source>
</evidence>
<protein>
    <submittedName>
        <fullName evidence="3">Uncharacterized protein</fullName>
    </submittedName>
</protein>
<dbReference type="OrthoDB" id="7546668at2759"/>
<feature type="region of interest" description="Disordered" evidence="1">
    <location>
        <begin position="288"/>
        <end position="316"/>
    </location>
</feature>
<dbReference type="EnsemblMetazoa" id="XM_001605365">
    <property type="protein sequence ID" value="XP_001605415"/>
    <property type="gene ID" value="LOC100121231"/>
</dbReference>
<reference evidence="3" key="1">
    <citation type="submission" date="2021-01" db="UniProtKB">
        <authorList>
            <consortium name="EnsemblMetazoa"/>
        </authorList>
    </citation>
    <scope>IDENTIFICATION</scope>
</reference>
<feature type="compositionally biased region" description="Polar residues" evidence="1">
    <location>
        <begin position="288"/>
        <end position="303"/>
    </location>
</feature>
<dbReference type="SMR" id="A0A7M7G6U0"/>
<proteinExistence type="predicted"/>
<dbReference type="PROSITE" id="PS51257">
    <property type="entry name" value="PROKAR_LIPOPROTEIN"/>
    <property type="match status" value="1"/>
</dbReference>
<sequence length="316" mass="34963">MDSRACLVFLLLQLCILGFGCAEATIGRHQHDSNAIPSVAQAAEKEHKLLIECQNSDYRTYIKCLKREKRQHAHPSGNMRCLDECLSVDYNCTTPTCIRDCHSHCKKRYIETYSKTVETSYDCTDDTCTENKGSNTPNITNIININHIPANCTNGNRKSSKNDTDSNNSINSNKDDGEKVSPSNGTSSSNSVMPRIDIHNQIINNPSQDCGCPGCNCNSIYNQWQPMPQITIGFGGGPTGGCMFATAWPCFPRYPTPQIDCSICINPFLRYRCDPGCYPDPNAINRRGTNGFNTTAQSATQKPTPAPLPNTYPRRS</sequence>
<evidence type="ECO:0000313" key="3">
    <source>
        <dbReference type="EnsemblMetazoa" id="XP_001605415"/>
    </source>
</evidence>
<keyword evidence="4" id="KW-1185">Reference proteome</keyword>
<keyword evidence="2" id="KW-0732">Signal</keyword>
<feature type="compositionally biased region" description="Low complexity" evidence="1">
    <location>
        <begin position="181"/>
        <end position="191"/>
    </location>
</feature>
<evidence type="ECO:0000256" key="1">
    <source>
        <dbReference type="SAM" id="MobiDB-lite"/>
    </source>
</evidence>